<dbReference type="EMBL" id="SJSN01000003">
    <property type="protein sequence ID" value="TCD11506.1"/>
    <property type="molecule type" value="Genomic_DNA"/>
</dbReference>
<evidence type="ECO:0000259" key="1">
    <source>
        <dbReference type="Pfam" id="PF23019"/>
    </source>
</evidence>
<dbReference type="RefSeq" id="WP_131556758.1">
    <property type="nucleotide sequence ID" value="NZ_SJSN01000003.1"/>
</dbReference>
<feature type="domain" description="DUF7033" evidence="1">
    <location>
        <begin position="95"/>
        <end position="174"/>
    </location>
</feature>
<sequence>MHLIIFSKLLTPRIKYIFNFIFKDILKAEVEFTGNSQYFLQSENVKVSYGDAPLADELFFKNSSLLLSNKLEDISPKTTTFGEYSVPFPVKDSLLPFDVFAASFFIVSRYEEYIHQKKNEDDFRFSKSYQHKWKVLDRPIIDEWALILKSIIKKKHLNFKFPEKTFTHQPTINLSAVPHAPDGFINRTKFAFSTVFSKENNYISSKIDRLTGMAVDNESVLDEVNKMLANKKIKPIYFIDFPNVPLDYLSSNGISRALVDQSVGLLRPCASSKEKAGQIREGILKIKKIHPEQVNLISQQLEVLKFPICYLNLIGAGITSDYSMGYADHAGFRAGTCTPFNWYDLQLEKVTPLIINSYCLTDHLFEHKPIEAARKTLKHYINAVKVVNGSFYSSWRLRSLSTHLKYKKLKTIFNEMLNDAGN</sequence>
<accession>A0A4R0P6J7</accession>
<keyword evidence="3" id="KW-1185">Reference proteome</keyword>
<organism evidence="2 3">
    <name type="scientific">Pedobacter frigidisoli</name>
    <dbReference type="NCBI Taxonomy" id="2530455"/>
    <lineage>
        <taxon>Bacteria</taxon>
        <taxon>Pseudomonadati</taxon>
        <taxon>Bacteroidota</taxon>
        <taxon>Sphingobacteriia</taxon>
        <taxon>Sphingobacteriales</taxon>
        <taxon>Sphingobacteriaceae</taxon>
        <taxon>Pedobacter</taxon>
    </lineage>
</organism>
<gene>
    <name evidence="2" type="ORF">EZ449_04380</name>
</gene>
<dbReference type="AlphaFoldDB" id="A0A4R0P6J7"/>
<dbReference type="Pfam" id="PF23019">
    <property type="entry name" value="DUF7033"/>
    <property type="match status" value="1"/>
</dbReference>
<protein>
    <recommendedName>
        <fullName evidence="1">DUF7033 domain-containing protein</fullName>
    </recommendedName>
</protein>
<dbReference type="InterPro" id="IPR054297">
    <property type="entry name" value="DUF7033"/>
</dbReference>
<dbReference type="OrthoDB" id="5573484at2"/>
<name>A0A4R0P6J7_9SPHI</name>
<reference evidence="2 3" key="1">
    <citation type="submission" date="2019-02" db="EMBL/GenBank/DDBJ databases">
        <title>Pedobacter sp. RP-3-11 sp. nov., isolated from Arctic soil.</title>
        <authorList>
            <person name="Dahal R.H."/>
        </authorList>
    </citation>
    <scope>NUCLEOTIDE SEQUENCE [LARGE SCALE GENOMIC DNA]</scope>
    <source>
        <strain evidence="2 3">RP-3-11</strain>
    </source>
</reference>
<comment type="caution">
    <text evidence="2">The sequence shown here is derived from an EMBL/GenBank/DDBJ whole genome shotgun (WGS) entry which is preliminary data.</text>
</comment>
<evidence type="ECO:0000313" key="2">
    <source>
        <dbReference type="EMBL" id="TCD11506.1"/>
    </source>
</evidence>
<evidence type="ECO:0000313" key="3">
    <source>
        <dbReference type="Proteomes" id="UP000291485"/>
    </source>
</evidence>
<proteinExistence type="predicted"/>
<dbReference type="Proteomes" id="UP000291485">
    <property type="component" value="Unassembled WGS sequence"/>
</dbReference>